<protein>
    <submittedName>
        <fullName evidence="2">Uncharacterized protein</fullName>
    </submittedName>
</protein>
<feature type="chain" id="PRO_5042495491" evidence="1">
    <location>
        <begin position="20"/>
        <end position="163"/>
    </location>
</feature>
<gene>
    <name evidence="2" type="ORF">P0Y53_09600</name>
</gene>
<sequence>MHKLVLVLALLIAGPCVMAQKLTLTDLTNMLEWEHFRVDTVLRAKGYRQMQKDVDSSSQLYQYAHFEKKEEDAAVIRSVMYMDVQVNGMESRLFTYRTYDKEEYRELSGYLMMHDYRAVNTVDYGEEKQVLYANGKKEIRVKVIRSKLKNGRIITAYEFELGR</sequence>
<accession>A0AAJ5WV61</accession>
<organism evidence="2 3">
    <name type="scientific">Candidatus Pseudobacter hemicellulosilyticus</name>
    <dbReference type="NCBI Taxonomy" id="3121375"/>
    <lineage>
        <taxon>Bacteria</taxon>
        <taxon>Pseudomonadati</taxon>
        <taxon>Bacteroidota</taxon>
        <taxon>Chitinophagia</taxon>
        <taxon>Chitinophagales</taxon>
        <taxon>Chitinophagaceae</taxon>
        <taxon>Pseudobacter</taxon>
    </lineage>
</organism>
<evidence type="ECO:0000256" key="1">
    <source>
        <dbReference type="SAM" id="SignalP"/>
    </source>
</evidence>
<evidence type="ECO:0000313" key="3">
    <source>
        <dbReference type="Proteomes" id="UP001220610"/>
    </source>
</evidence>
<name>A0AAJ5WV61_9BACT</name>
<feature type="signal peptide" evidence="1">
    <location>
        <begin position="1"/>
        <end position="19"/>
    </location>
</feature>
<dbReference type="EMBL" id="CP119311">
    <property type="protein sequence ID" value="WEK37756.1"/>
    <property type="molecule type" value="Genomic_DNA"/>
</dbReference>
<dbReference type="AlphaFoldDB" id="A0AAJ5WV61"/>
<reference evidence="2" key="1">
    <citation type="submission" date="2023-03" db="EMBL/GenBank/DDBJ databases">
        <title>Andean soil-derived lignocellulolytic bacterial consortium as a source of novel taxa and putative plastic-active enzymes.</title>
        <authorList>
            <person name="Diaz-Garcia L."/>
            <person name="Chuvochina M."/>
            <person name="Feuerriegel G."/>
            <person name="Bunk B."/>
            <person name="Sproer C."/>
            <person name="Streit W.R."/>
            <person name="Rodriguez L.M."/>
            <person name="Overmann J."/>
            <person name="Jimenez D.J."/>
        </authorList>
    </citation>
    <scope>NUCLEOTIDE SEQUENCE</scope>
    <source>
        <strain evidence="2">MAG 7</strain>
    </source>
</reference>
<dbReference type="Proteomes" id="UP001220610">
    <property type="component" value="Chromosome"/>
</dbReference>
<evidence type="ECO:0000313" key="2">
    <source>
        <dbReference type="EMBL" id="WEK37756.1"/>
    </source>
</evidence>
<proteinExistence type="predicted"/>
<keyword evidence="1" id="KW-0732">Signal</keyword>